<evidence type="ECO:0000256" key="1">
    <source>
        <dbReference type="SAM" id="MobiDB-lite"/>
    </source>
</evidence>
<dbReference type="Gene3D" id="2.60.40.150">
    <property type="entry name" value="C2 domain"/>
    <property type="match status" value="1"/>
</dbReference>
<feature type="compositionally biased region" description="Polar residues" evidence="1">
    <location>
        <begin position="435"/>
        <end position="447"/>
    </location>
</feature>
<reference evidence="3" key="1">
    <citation type="submission" date="2024-01" db="EMBL/GenBank/DDBJ databases">
        <authorList>
            <person name="Webb A."/>
        </authorList>
    </citation>
    <scope>NUCLEOTIDE SEQUENCE</scope>
    <source>
        <strain evidence="3">Pm1</strain>
    </source>
</reference>
<feature type="region of interest" description="Disordered" evidence="1">
    <location>
        <begin position="590"/>
        <end position="611"/>
    </location>
</feature>
<feature type="compositionally biased region" description="Polar residues" evidence="1">
    <location>
        <begin position="477"/>
        <end position="488"/>
    </location>
</feature>
<feature type="compositionally biased region" description="Basic and acidic residues" evidence="1">
    <location>
        <begin position="523"/>
        <end position="533"/>
    </location>
</feature>
<dbReference type="EMBL" id="CAKLBY020000226">
    <property type="protein sequence ID" value="CAK7937242.1"/>
    <property type="molecule type" value="Genomic_DNA"/>
</dbReference>
<dbReference type="InterPro" id="IPR035892">
    <property type="entry name" value="C2_domain_sf"/>
</dbReference>
<dbReference type="CDD" id="cd00030">
    <property type="entry name" value="C2"/>
    <property type="match status" value="1"/>
</dbReference>
<feature type="compositionally biased region" description="Acidic residues" evidence="1">
    <location>
        <begin position="465"/>
        <end position="475"/>
    </location>
</feature>
<dbReference type="SUPFAM" id="SSF49562">
    <property type="entry name" value="C2 domain (Calcium/lipid-binding domain, CaLB)"/>
    <property type="match status" value="1"/>
</dbReference>
<dbReference type="AlphaFoldDB" id="A0AAV1UT73"/>
<feature type="region of interest" description="Disordered" evidence="1">
    <location>
        <begin position="207"/>
        <end position="353"/>
    </location>
</feature>
<proteinExistence type="predicted"/>
<protein>
    <recommendedName>
        <fullName evidence="2">C2 domain-containing protein</fullName>
    </recommendedName>
</protein>
<sequence length="640" mass="70233">MDVRRPASISSYFAHPLPSSRPYRLLLRVYAAEGLQLVASQGSYCKVYVGHTDMVHGSSTFARRTQQLTSSASSHSLTGLLHSSRSNFSSSRSLLSSRDNVEKNKLGTSVISVRKTQTRKITSRSLAPVVWNEKFDIPVANFDQDVLSIRVKTARLMASSAIGACSLSLKHVVAVGAPTLDRWVELKRGTKNVGRIRLQMRLVDVSPSSGQECDDAGADGREQQERDTHLSVPAEETVEDIAARSKKSSRRGHKYHRSARRFDGRPVTNTALASSCSTNSSSSSRSSRRSSSHLANGKDGNLKRVSTARRPLRNHSGSATSSESIDDSDPVSDASGSPVVSPRHERSSSEDGSVFCDMESSFAMDRRSTKGATLSPWMTAAAVKSFARMRKSELECSRMNIDDLSRGSRTSGSSGNVHGDGRESDDDSDGCGYRCSSNTGWADNYTKSSMSSSISDPRGSSRMDFDDDDDDDDEWNIGTTKESGTNRPASVALSSVASSAFDARESSRLSFWDSESEDEESDDVKLEKAREQQRQQWQIEQRKKQLAAIEELPQSVSDDESDEDDDDQDGLEFDLSRMQFTPTLATLLTRESNNVLIEEEDDEEGPESHKMSEEFVPILEGSSLMSVDFVDGASRWSSFG</sequence>
<gene>
    <name evidence="3" type="ORF">PM001_LOCUS22392</name>
</gene>
<dbReference type="Pfam" id="PF00168">
    <property type="entry name" value="C2"/>
    <property type="match status" value="1"/>
</dbReference>
<feature type="compositionally biased region" description="Acidic residues" evidence="1">
    <location>
        <begin position="557"/>
        <end position="572"/>
    </location>
</feature>
<evidence type="ECO:0000313" key="4">
    <source>
        <dbReference type="Proteomes" id="UP001162060"/>
    </source>
</evidence>
<evidence type="ECO:0000313" key="3">
    <source>
        <dbReference type="EMBL" id="CAK7937242.1"/>
    </source>
</evidence>
<dbReference type="PROSITE" id="PS50004">
    <property type="entry name" value="C2"/>
    <property type="match status" value="1"/>
</dbReference>
<feature type="region of interest" description="Disordered" evidence="1">
    <location>
        <begin position="403"/>
        <end position="577"/>
    </location>
</feature>
<comment type="caution">
    <text evidence="3">The sequence shown here is derived from an EMBL/GenBank/DDBJ whole genome shotgun (WGS) entry which is preliminary data.</text>
</comment>
<evidence type="ECO:0000259" key="2">
    <source>
        <dbReference type="PROSITE" id="PS50004"/>
    </source>
</evidence>
<accession>A0AAV1UT73</accession>
<feature type="compositionally biased region" description="Basic residues" evidence="1">
    <location>
        <begin position="244"/>
        <end position="259"/>
    </location>
</feature>
<dbReference type="Proteomes" id="UP001162060">
    <property type="component" value="Unassembled WGS sequence"/>
</dbReference>
<feature type="compositionally biased region" description="Low complexity" evidence="1">
    <location>
        <begin position="489"/>
        <end position="500"/>
    </location>
</feature>
<feature type="domain" description="C2" evidence="2">
    <location>
        <begin position="6"/>
        <end position="184"/>
    </location>
</feature>
<organism evidence="3 4">
    <name type="scientific">Peronospora matthiolae</name>
    <dbReference type="NCBI Taxonomy" id="2874970"/>
    <lineage>
        <taxon>Eukaryota</taxon>
        <taxon>Sar</taxon>
        <taxon>Stramenopiles</taxon>
        <taxon>Oomycota</taxon>
        <taxon>Peronosporomycetes</taxon>
        <taxon>Peronosporales</taxon>
        <taxon>Peronosporaceae</taxon>
        <taxon>Peronospora</taxon>
    </lineage>
</organism>
<name>A0AAV1UT73_9STRA</name>
<dbReference type="InterPro" id="IPR000008">
    <property type="entry name" value="C2_dom"/>
</dbReference>
<feature type="compositionally biased region" description="Low complexity" evidence="1">
    <location>
        <begin position="274"/>
        <end position="285"/>
    </location>
</feature>
<feature type="compositionally biased region" description="Low complexity" evidence="1">
    <location>
        <begin position="448"/>
        <end position="458"/>
    </location>
</feature>
<feature type="compositionally biased region" description="Basic and acidic residues" evidence="1">
    <location>
        <begin position="218"/>
        <end position="229"/>
    </location>
</feature>